<dbReference type="SMART" id="SM01117">
    <property type="entry name" value="Cyt-b5"/>
    <property type="match status" value="1"/>
</dbReference>
<keyword evidence="6" id="KW-0206">Cytoskeleton</keyword>
<keyword evidence="12" id="KW-1185">Reference proteome</keyword>
<evidence type="ECO:0000313" key="12">
    <source>
        <dbReference type="Proteomes" id="UP001281761"/>
    </source>
</evidence>
<evidence type="ECO:0000256" key="6">
    <source>
        <dbReference type="ARBA" id="ARBA00023212"/>
    </source>
</evidence>
<evidence type="ECO:0000256" key="5">
    <source>
        <dbReference type="ARBA" id="ARBA00023004"/>
    </source>
</evidence>
<evidence type="ECO:0000256" key="7">
    <source>
        <dbReference type="ARBA" id="ARBA00023273"/>
    </source>
</evidence>
<comment type="caution">
    <text evidence="11">The sequence shown here is derived from an EMBL/GenBank/DDBJ whole genome shotgun (WGS) entry which is preliminary data.</text>
</comment>
<dbReference type="PROSITE" id="PS50255">
    <property type="entry name" value="CYTOCHROME_B5_2"/>
    <property type="match status" value="1"/>
</dbReference>
<evidence type="ECO:0000256" key="1">
    <source>
        <dbReference type="ARBA" id="ARBA00004430"/>
    </source>
</evidence>
<dbReference type="Proteomes" id="UP001281761">
    <property type="component" value="Unassembled WGS sequence"/>
</dbReference>
<dbReference type="SUPFAM" id="SSF55856">
    <property type="entry name" value="Cytochrome b5-like heme/steroid binding domain"/>
    <property type="match status" value="1"/>
</dbReference>
<proteinExistence type="predicted"/>
<evidence type="ECO:0000256" key="3">
    <source>
        <dbReference type="ARBA" id="ARBA00022617"/>
    </source>
</evidence>
<accession>A0ABQ9YA00</accession>
<protein>
    <recommendedName>
        <fullName evidence="8">Cytochrome b5 domain-containing protein 1</fullName>
    </recommendedName>
</protein>
<dbReference type="InterPro" id="IPR001199">
    <property type="entry name" value="Cyt_B5-like_heme/steroid-bd"/>
</dbReference>
<keyword evidence="5" id="KW-0408">Iron</keyword>
<keyword evidence="7" id="KW-0966">Cell projection</keyword>
<evidence type="ECO:0000256" key="2">
    <source>
        <dbReference type="ARBA" id="ARBA00022490"/>
    </source>
</evidence>
<name>A0ABQ9YA00_9EUKA</name>
<dbReference type="EMBL" id="JARBJD010000022">
    <property type="protein sequence ID" value="KAK2960611.1"/>
    <property type="molecule type" value="Genomic_DNA"/>
</dbReference>
<dbReference type="InterPro" id="IPR036400">
    <property type="entry name" value="Cyt_B5-like_heme/steroid_sf"/>
</dbReference>
<organism evidence="11 12">
    <name type="scientific">Blattamonas nauphoetae</name>
    <dbReference type="NCBI Taxonomy" id="2049346"/>
    <lineage>
        <taxon>Eukaryota</taxon>
        <taxon>Metamonada</taxon>
        <taxon>Preaxostyla</taxon>
        <taxon>Oxymonadida</taxon>
        <taxon>Blattamonas</taxon>
    </lineage>
</organism>
<keyword evidence="3" id="KW-0349">Heme</keyword>
<evidence type="ECO:0000256" key="9">
    <source>
        <dbReference type="ARBA" id="ARBA00046139"/>
    </source>
</evidence>
<reference evidence="11 12" key="1">
    <citation type="journal article" date="2022" name="bioRxiv">
        <title>Genomics of Preaxostyla Flagellates Illuminates Evolutionary Transitions and the Path Towards Mitochondrial Loss.</title>
        <authorList>
            <person name="Novak L.V.F."/>
            <person name="Treitli S.C."/>
            <person name="Pyrih J."/>
            <person name="Halakuc P."/>
            <person name="Pipaliya S.V."/>
            <person name="Vacek V."/>
            <person name="Brzon O."/>
            <person name="Soukal P."/>
            <person name="Eme L."/>
            <person name="Dacks J.B."/>
            <person name="Karnkowska A."/>
            <person name="Elias M."/>
            <person name="Hampl V."/>
        </authorList>
    </citation>
    <scope>NUCLEOTIDE SEQUENCE [LARGE SCALE GENOMIC DNA]</scope>
    <source>
        <strain evidence="11">NAU3</strain>
        <tissue evidence="11">Gut</tissue>
    </source>
</reference>
<dbReference type="Gene3D" id="3.10.120.10">
    <property type="entry name" value="Cytochrome b5-like heme/steroid binding domain"/>
    <property type="match status" value="1"/>
</dbReference>
<dbReference type="InterPro" id="IPR052320">
    <property type="entry name" value="Cytochrome_b5_domain"/>
</dbReference>
<evidence type="ECO:0000313" key="11">
    <source>
        <dbReference type="EMBL" id="KAK2960611.1"/>
    </source>
</evidence>
<gene>
    <name evidence="11" type="ORF">BLNAU_4509</name>
</gene>
<comment type="subcellular location">
    <subcellularLocation>
        <location evidence="1">Cytoplasm</location>
        <location evidence="1">Cytoskeleton</location>
        <location evidence="1">Cilium axoneme</location>
    </subcellularLocation>
</comment>
<evidence type="ECO:0000256" key="8">
    <source>
        <dbReference type="ARBA" id="ARBA00040649"/>
    </source>
</evidence>
<evidence type="ECO:0000259" key="10">
    <source>
        <dbReference type="PROSITE" id="PS50255"/>
    </source>
</evidence>
<keyword evidence="2" id="KW-0963">Cytoplasm</keyword>
<feature type="domain" description="Cytochrome b5 heme-binding" evidence="10">
    <location>
        <begin position="23"/>
        <end position="93"/>
    </location>
</feature>
<sequence length="236" mass="27466">MTTAEEAFHLPDYESDASVADLPRYFHANDVAQHNSTNDCWVSFLGKVYNITPLLEEYKNDTQVVNAFLNAAGRDISHWFNPKTGEFRTHDDSQTGLSVPFTPMGPVLHVLPHAPRTDIDTTFEVPWYKDPKYQIGTLTKKSRKIRIKNVLVDNDEYVLEVCTEEPLSQIRARYMSHNAHAHSYTWKFLRRVLDMNKTLEENNIPDEDEEFARLNMNRDEFMPTIFIYFNDDLTEA</sequence>
<evidence type="ECO:0000256" key="4">
    <source>
        <dbReference type="ARBA" id="ARBA00022723"/>
    </source>
</evidence>
<dbReference type="PANTHER" id="PTHR21281">
    <property type="entry name" value="CYTOCHROME B5 DOMAIN-CONTAINING PROTEIN 1"/>
    <property type="match status" value="1"/>
</dbReference>
<comment type="function">
    <text evidence="9">Radial spoke stalk protein that binds heme under oxidizing conditions. Required for the coordinated beating of multiple cilia maybe by functioning in a redox signaling pathway.</text>
</comment>
<dbReference type="PANTHER" id="PTHR21281:SF0">
    <property type="entry name" value="CYTOCHROME B5 DOMAIN-CONTAINING PROTEIN 1"/>
    <property type="match status" value="1"/>
</dbReference>
<dbReference type="Pfam" id="PF00173">
    <property type="entry name" value="Cyt-b5"/>
    <property type="match status" value="1"/>
</dbReference>
<keyword evidence="4" id="KW-0479">Metal-binding</keyword>